<organism evidence="1 2">
    <name type="scientific">Clostridium tetanomorphum</name>
    <dbReference type="NCBI Taxonomy" id="1553"/>
    <lineage>
        <taxon>Bacteria</taxon>
        <taxon>Bacillati</taxon>
        <taxon>Bacillota</taxon>
        <taxon>Clostridia</taxon>
        <taxon>Eubacteriales</taxon>
        <taxon>Clostridiaceae</taxon>
        <taxon>Clostridium</taxon>
    </lineage>
</organism>
<evidence type="ECO:0000313" key="2">
    <source>
        <dbReference type="Proteomes" id="UP000563151"/>
    </source>
</evidence>
<proteinExistence type="predicted"/>
<dbReference type="AlphaFoldDB" id="A0A923EBW2"/>
<dbReference type="SUPFAM" id="SSF88946">
    <property type="entry name" value="Sigma2 domain of RNA polymerase sigma factors"/>
    <property type="match status" value="1"/>
</dbReference>
<evidence type="ECO:0008006" key="3">
    <source>
        <dbReference type="Google" id="ProtNLM"/>
    </source>
</evidence>
<dbReference type="InterPro" id="IPR013325">
    <property type="entry name" value="RNA_pol_sigma_r2"/>
</dbReference>
<sequence length="150" mass="18187">MIEDRSIVESVLNGEYNKFEKLIEKYEKMIFLFIYTLIGDINCSQKLCKKVFTEIYNNLYRYNINLKLSNWILSIAVKEYYNLLKYSNKFLIEDNYINLLNIQDKCILVLRKIRNDLTFEDISEILNLRERKVKDRYINIVEGYKKEVKL</sequence>
<dbReference type="Gene3D" id="1.10.1740.10">
    <property type="match status" value="1"/>
</dbReference>
<protein>
    <recommendedName>
        <fullName evidence="3">Sigma-70 family RNA polymerase sigma factor</fullName>
    </recommendedName>
</protein>
<name>A0A923EBW2_CLOTT</name>
<dbReference type="RefSeq" id="WP_035144084.1">
    <property type="nucleotide sequence ID" value="NZ_JAAZWO010000010.1"/>
</dbReference>
<dbReference type="EMBL" id="JAAZWO010000010">
    <property type="protein sequence ID" value="MBC2398114.1"/>
    <property type="molecule type" value="Genomic_DNA"/>
</dbReference>
<reference evidence="1 2" key="1">
    <citation type="submission" date="2020-04" db="EMBL/GenBank/DDBJ databases">
        <title>Genomic insights into acetone-butanol-ethanol (ABE) fermentation by sequencing solventogenic clostridia strains.</title>
        <authorList>
            <person name="Brown S."/>
        </authorList>
    </citation>
    <scope>NUCLEOTIDE SEQUENCE [LARGE SCALE GENOMIC DNA]</scope>
    <source>
        <strain evidence="1 2">DJ011</strain>
    </source>
</reference>
<evidence type="ECO:0000313" key="1">
    <source>
        <dbReference type="EMBL" id="MBC2398114.1"/>
    </source>
</evidence>
<comment type="caution">
    <text evidence="1">The sequence shown here is derived from an EMBL/GenBank/DDBJ whole genome shotgun (WGS) entry which is preliminary data.</text>
</comment>
<dbReference type="GO" id="GO:0003700">
    <property type="term" value="F:DNA-binding transcription factor activity"/>
    <property type="evidence" value="ECO:0007669"/>
    <property type="project" value="InterPro"/>
</dbReference>
<dbReference type="GO" id="GO:0006352">
    <property type="term" value="P:DNA-templated transcription initiation"/>
    <property type="evidence" value="ECO:0007669"/>
    <property type="project" value="InterPro"/>
</dbReference>
<accession>A0A923EBW2</accession>
<keyword evidence="2" id="KW-1185">Reference proteome</keyword>
<gene>
    <name evidence="1" type="ORF">HGG79_10050</name>
</gene>
<dbReference type="Proteomes" id="UP000563151">
    <property type="component" value="Unassembled WGS sequence"/>
</dbReference>